<evidence type="ECO:0000259" key="1">
    <source>
        <dbReference type="Pfam" id="PF24564"/>
    </source>
</evidence>
<reference evidence="2 3" key="1">
    <citation type="journal article" date="2018" name="Sci. Rep.">
        <title>Characterisation of pathogen-specific regions and novel effector candidates in Fusarium oxysporum f. sp. cepae.</title>
        <authorList>
            <person name="Armitage A.D."/>
            <person name="Taylor A."/>
            <person name="Sobczyk M.K."/>
            <person name="Baxter L."/>
            <person name="Greenfield B.P."/>
            <person name="Bates H.J."/>
            <person name="Wilson F."/>
            <person name="Jackson A.C."/>
            <person name="Ott S."/>
            <person name="Harrison R.J."/>
            <person name="Clarkson J.P."/>
        </authorList>
    </citation>
    <scope>NUCLEOTIDE SEQUENCE [LARGE SCALE GENOMIC DNA]</scope>
    <source>
        <strain evidence="2 3">Fp_A8</strain>
    </source>
</reference>
<dbReference type="Proteomes" id="UP000283569">
    <property type="component" value="Unassembled WGS sequence"/>
</dbReference>
<dbReference type="AlphaFoldDB" id="A0A420TZD8"/>
<comment type="caution">
    <text evidence="2">The sequence shown here is derived from an EMBL/GenBank/DDBJ whole genome shotgun (WGS) entry which is preliminary data.</text>
</comment>
<evidence type="ECO:0000313" key="3">
    <source>
        <dbReference type="Proteomes" id="UP000283569"/>
    </source>
</evidence>
<gene>
    <name evidence="2" type="ORF">BFJ72_g2627</name>
</gene>
<dbReference type="Pfam" id="PF24564">
    <property type="entry name" value="DUF7605"/>
    <property type="match status" value="1"/>
</dbReference>
<accession>A0A420TZD8</accession>
<dbReference type="EMBL" id="MRDB01000006">
    <property type="protein sequence ID" value="RKL46888.1"/>
    <property type="molecule type" value="Genomic_DNA"/>
</dbReference>
<sequence>MGEMASDLERPWEEMCGALQERQLNMLENADEFADMAMERLEHDSIDSLTRALENRQSMFLAAIEKVNDDFENNLRILRIESLSALRSSLFGKSMEPFYNNCNAESGRGSDARRKAIIRGALSDQDLFTKLMGSLKDSFKATSEATQAKIQEATVEYLRVIEQRFDLVRSENVARESEQDPDFRLRVEQIARAGRETMQRVHQVI</sequence>
<dbReference type="InterPro" id="IPR056024">
    <property type="entry name" value="DUF7605"/>
</dbReference>
<feature type="domain" description="DUF7605" evidence="1">
    <location>
        <begin position="2"/>
        <end position="128"/>
    </location>
</feature>
<evidence type="ECO:0000313" key="2">
    <source>
        <dbReference type="EMBL" id="RKL46888.1"/>
    </source>
</evidence>
<protein>
    <recommendedName>
        <fullName evidence="1">DUF7605 domain-containing protein</fullName>
    </recommendedName>
</protein>
<organism evidence="2 3">
    <name type="scientific">Gibberella intermedia</name>
    <name type="common">Bulb rot disease fungus</name>
    <name type="synonym">Fusarium proliferatum</name>
    <dbReference type="NCBI Taxonomy" id="948311"/>
    <lineage>
        <taxon>Eukaryota</taxon>
        <taxon>Fungi</taxon>
        <taxon>Dikarya</taxon>
        <taxon>Ascomycota</taxon>
        <taxon>Pezizomycotina</taxon>
        <taxon>Sordariomycetes</taxon>
        <taxon>Hypocreomycetidae</taxon>
        <taxon>Hypocreales</taxon>
        <taxon>Nectriaceae</taxon>
        <taxon>Fusarium</taxon>
        <taxon>Fusarium fujikuroi species complex</taxon>
    </lineage>
</organism>
<proteinExistence type="predicted"/>
<name>A0A420TZD8_GIBIN</name>